<proteinExistence type="predicted"/>
<accession>A0A8H5ZAU6</accession>
<comment type="caution">
    <text evidence="1">The sequence shown here is derived from an EMBL/GenBank/DDBJ whole genome shotgun (WGS) entry which is preliminary data.</text>
</comment>
<evidence type="ECO:0000313" key="2">
    <source>
        <dbReference type="Proteomes" id="UP000624244"/>
    </source>
</evidence>
<dbReference type="EMBL" id="WNKQ01000022">
    <property type="protein sequence ID" value="KAF5844588.1"/>
    <property type="molecule type" value="Genomic_DNA"/>
</dbReference>
<protein>
    <submittedName>
        <fullName evidence="1">Uncharacterized protein</fullName>
    </submittedName>
</protein>
<dbReference type="Proteomes" id="UP000624244">
    <property type="component" value="Unassembled WGS sequence"/>
</dbReference>
<sequence>MFLHGRCDLGPALFVSVERKRKCLAKKTLHCTHTPSWIKNGNEDVYVNMVNAAFGQISWPEFTLLREKLYRTYRYIRTRELTRRAVHGGDFCHRMASAPPAQIARSAYQSGELKIRVDGGKGLGLVSRVRVVWRWSHVRLHLGRRESPVALLVTFVSRLKSDNPPVRLLL</sequence>
<reference evidence="1" key="1">
    <citation type="submission" date="2019-11" db="EMBL/GenBank/DDBJ databases">
        <title>Bipolaris sorokiniana Genome sequencing.</title>
        <authorList>
            <person name="Wang H."/>
        </authorList>
    </citation>
    <scope>NUCLEOTIDE SEQUENCE</scope>
</reference>
<name>A0A8H5ZAU6_COCSA</name>
<gene>
    <name evidence="1" type="ORF">GGP41_007563</name>
</gene>
<evidence type="ECO:0000313" key="1">
    <source>
        <dbReference type="EMBL" id="KAF5844588.1"/>
    </source>
</evidence>
<organism evidence="1 2">
    <name type="scientific">Cochliobolus sativus</name>
    <name type="common">Common root rot and spot blotch fungus</name>
    <name type="synonym">Bipolaris sorokiniana</name>
    <dbReference type="NCBI Taxonomy" id="45130"/>
    <lineage>
        <taxon>Eukaryota</taxon>
        <taxon>Fungi</taxon>
        <taxon>Dikarya</taxon>
        <taxon>Ascomycota</taxon>
        <taxon>Pezizomycotina</taxon>
        <taxon>Dothideomycetes</taxon>
        <taxon>Pleosporomycetidae</taxon>
        <taxon>Pleosporales</taxon>
        <taxon>Pleosporineae</taxon>
        <taxon>Pleosporaceae</taxon>
        <taxon>Bipolaris</taxon>
    </lineage>
</organism>
<dbReference type="AlphaFoldDB" id="A0A8H5ZAU6"/>